<evidence type="ECO:0000313" key="2">
    <source>
        <dbReference type="EMBL" id="BDY13857.1"/>
    </source>
</evidence>
<dbReference type="RefSeq" id="WP_286336799.1">
    <property type="nucleotide sequence ID" value="NZ_AP027370.1"/>
</dbReference>
<reference evidence="2 3" key="1">
    <citation type="submission" date="2023-03" db="EMBL/GenBank/DDBJ databases">
        <title>Description of Hydrogenimonas sp. ISO32.</title>
        <authorList>
            <person name="Mino S."/>
            <person name="Fukazawa S."/>
            <person name="Sawabe T."/>
        </authorList>
    </citation>
    <scope>NUCLEOTIDE SEQUENCE [LARGE SCALE GENOMIC DNA]</scope>
    <source>
        <strain evidence="2 3">ISO32</strain>
    </source>
</reference>
<dbReference type="Proteomes" id="UP001321445">
    <property type="component" value="Chromosome"/>
</dbReference>
<dbReference type="InterPro" id="IPR006287">
    <property type="entry name" value="DJ-1"/>
</dbReference>
<dbReference type="Gene3D" id="3.40.50.880">
    <property type="match status" value="1"/>
</dbReference>
<dbReference type="NCBIfam" id="TIGR01383">
    <property type="entry name" value="not_thiJ"/>
    <property type="match status" value="1"/>
</dbReference>
<name>A0ABN6WXD5_9BACT</name>
<dbReference type="PANTHER" id="PTHR48094">
    <property type="entry name" value="PROTEIN/NUCLEIC ACID DEGLYCASE DJ-1-RELATED"/>
    <property type="match status" value="1"/>
</dbReference>
<dbReference type="EMBL" id="AP027370">
    <property type="protein sequence ID" value="BDY13857.1"/>
    <property type="molecule type" value="Genomic_DNA"/>
</dbReference>
<dbReference type="SUPFAM" id="SSF52317">
    <property type="entry name" value="Class I glutamine amidotransferase-like"/>
    <property type="match status" value="1"/>
</dbReference>
<organism evidence="2 3">
    <name type="scientific">Hydrogenimonas cancrithermarum</name>
    <dbReference type="NCBI Taxonomy" id="2993563"/>
    <lineage>
        <taxon>Bacteria</taxon>
        <taxon>Pseudomonadati</taxon>
        <taxon>Campylobacterota</taxon>
        <taxon>Epsilonproteobacteria</taxon>
        <taxon>Campylobacterales</taxon>
        <taxon>Hydrogenimonadaceae</taxon>
        <taxon>Hydrogenimonas</taxon>
    </lineage>
</organism>
<sequence length="183" mass="19485">MAKVCVPLAAGFEEIEAVSLIDVMRRGGIEVVVAGVNEDLVTGANGITVKADTDIKNVIADELDMIVLPGGWGGTHVLAENETVQQLLRDMQAKEKIVGAICAAPFALKQAGVLSEHYTCYPSVEEQIGKEGYTDSEKVVIDGNVMTSRGPGTAICFGLAIVRKLVGEETYQQLKEGLLADYC</sequence>
<accession>A0ABN6WXD5</accession>
<dbReference type="InterPro" id="IPR050325">
    <property type="entry name" value="Prot/Nucl_acid_deglycase"/>
</dbReference>
<evidence type="ECO:0000259" key="1">
    <source>
        <dbReference type="Pfam" id="PF01965"/>
    </source>
</evidence>
<feature type="domain" description="DJ-1/PfpI" evidence="1">
    <location>
        <begin position="2"/>
        <end position="163"/>
    </location>
</feature>
<dbReference type="InterPro" id="IPR029062">
    <property type="entry name" value="Class_I_gatase-like"/>
</dbReference>
<dbReference type="PANTHER" id="PTHR48094:SF12">
    <property type="entry name" value="PARKINSON DISEASE PROTEIN 7 HOMOLOG"/>
    <property type="match status" value="1"/>
</dbReference>
<dbReference type="CDD" id="cd03135">
    <property type="entry name" value="GATase1_DJ-1"/>
    <property type="match status" value="1"/>
</dbReference>
<keyword evidence="3" id="KW-1185">Reference proteome</keyword>
<protein>
    <submittedName>
        <fullName evidence="2">4-methyl-5(B-hydroxyethyl)-thiazole monophosphate biosynthesis protein</fullName>
    </submittedName>
</protein>
<proteinExistence type="predicted"/>
<dbReference type="Pfam" id="PF01965">
    <property type="entry name" value="DJ-1_PfpI"/>
    <property type="match status" value="1"/>
</dbReference>
<evidence type="ECO:0000313" key="3">
    <source>
        <dbReference type="Proteomes" id="UP001321445"/>
    </source>
</evidence>
<dbReference type="InterPro" id="IPR002818">
    <property type="entry name" value="DJ-1/PfpI"/>
</dbReference>
<gene>
    <name evidence="2" type="primary">thiJ</name>
    <name evidence="2" type="ORF">HCR_21690</name>
</gene>